<evidence type="ECO:0000256" key="6">
    <source>
        <dbReference type="ARBA" id="ARBA00022692"/>
    </source>
</evidence>
<dbReference type="InterPro" id="IPR045584">
    <property type="entry name" value="Pilin-like"/>
</dbReference>
<dbReference type="SUPFAM" id="SSF54523">
    <property type="entry name" value="Pili subunits"/>
    <property type="match status" value="1"/>
</dbReference>
<evidence type="ECO:0000256" key="2">
    <source>
        <dbReference type="ARBA" id="ARBA00007246"/>
    </source>
</evidence>
<evidence type="ECO:0000259" key="11">
    <source>
        <dbReference type="Pfam" id="PF03934"/>
    </source>
</evidence>
<dbReference type="PANTHER" id="PTHR38831">
    <property type="entry name" value="TYPE II SECRETION SYSTEM PROTEIN K"/>
    <property type="match status" value="1"/>
</dbReference>
<evidence type="ECO:0000256" key="9">
    <source>
        <dbReference type="ARBA" id="ARBA00023136"/>
    </source>
</evidence>
<keyword evidence="4" id="KW-1003">Cell membrane</keyword>
<dbReference type="InterPro" id="IPR005628">
    <property type="entry name" value="GspK"/>
</dbReference>
<dbReference type="Proteomes" id="UP000494201">
    <property type="component" value="Unassembled WGS sequence"/>
</dbReference>
<feature type="transmembrane region" description="Helical" evidence="10">
    <location>
        <begin position="31"/>
        <end position="52"/>
    </location>
</feature>
<dbReference type="RefSeq" id="WP_174926757.1">
    <property type="nucleotide sequence ID" value="NZ_CABVLY010000012.1"/>
</dbReference>
<dbReference type="InterPro" id="IPR049179">
    <property type="entry name" value="T2SSK_SAM-like_2nd"/>
</dbReference>
<dbReference type="SUPFAM" id="SSF158544">
    <property type="entry name" value="GspK insert domain-like"/>
    <property type="match status" value="1"/>
</dbReference>
<keyword evidence="3" id="KW-0813">Transport</keyword>
<keyword evidence="6 10" id="KW-0812">Transmembrane</keyword>
<dbReference type="EMBL" id="CABVLY010000012">
    <property type="protein sequence ID" value="VVU50634.1"/>
    <property type="molecule type" value="Genomic_DNA"/>
</dbReference>
<dbReference type="InterPro" id="IPR049031">
    <property type="entry name" value="T2SSK_SAM-like_1st"/>
</dbReference>
<evidence type="ECO:0000259" key="12">
    <source>
        <dbReference type="Pfam" id="PF21687"/>
    </source>
</evidence>
<evidence type="ECO:0000256" key="1">
    <source>
        <dbReference type="ARBA" id="ARBA00004533"/>
    </source>
</evidence>
<keyword evidence="5" id="KW-0997">Cell inner membrane</keyword>
<evidence type="ECO:0000256" key="10">
    <source>
        <dbReference type="SAM" id="Phobius"/>
    </source>
</evidence>
<name>A0A6P2GCA7_9BURK</name>
<evidence type="ECO:0000256" key="3">
    <source>
        <dbReference type="ARBA" id="ARBA00022448"/>
    </source>
</evidence>
<evidence type="ECO:0000256" key="7">
    <source>
        <dbReference type="ARBA" id="ARBA00022927"/>
    </source>
</evidence>
<dbReference type="GeneID" id="56501401"/>
<dbReference type="Proteomes" id="UP000755577">
    <property type="component" value="Unassembled WGS sequence"/>
</dbReference>
<evidence type="ECO:0000313" key="16">
    <source>
        <dbReference type="Proteomes" id="UP000755577"/>
    </source>
</evidence>
<keyword evidence="8 10" id="KW-1133">Transmembrane helix</keyword>
<protein>
    <submittedName>
        <fullName evidence="14">General secretion pathway protein GspK</fullName>
    </submittedName>
    <submittedName>
        <fullName evidence="13">Type II secretion system minor pseudopilin GspK</fullName>
    </submittedName>
</protein>
<dbReference type="Pfam" id="PF21687">
    <property type="entry name" value="T2SSK_1st"/>
    <property type="match status" value="1"/>
</dbReference>
<evidence type="ECO:0000256" key="8">
    <source>
        <dbReference type="ARBA" id="ARBA00022989"/>
    </source>
</evidence>
<keyword evidence="7" id="KW-0653">Protein transport</keyword>
<dbReference type="PANTHER" id="PTHR38831:SF1">
    <property type="entry name" value="TYPE II SECRETION SYSTEM PROTEIN K-RELATED"/>
    <property type="match status" value="1"/>
</dbReference>
<evidence type="ECO:0000256" key="4">
    <source>
        <dbReference type="ARBA" id="ARBA00022475"/>
    </source>
</evidence>
<dbReference type="PIRSF" id="PIRSF002786">
    <property type="entry name" value="XcpX"/>
    <property type="match status" value="1"/>
</dbReference>
<dbReference type="AlphaFoldDB" id="A0A6P2GCA7"/>
<proteinExistence type="inferred from homology"/>
<keyword evidence="9 10" id="KW-0472">Membrane</keyword>
<dbReference type="InterPro" id="IPR038072">
    <property type="entry name" value="GspK_central_sf"/>
</dbReference>
<feature type="domain" description="T2SS protein K second SAM-like" evidence="11">
    <location>
        <begin position="274"/>
        <end position="335"/>
    </location>
</feature>
<reference evidence="14 15" key="1">
    <citation type="submission" date="2019-09" db="EMBL/GenBank/DDBJ databases">
        <authorList>
            <person name="Depoorter E."/>
        </authorList>
    </citation>
    <scope>NUCLEOTIDE SEQUENCE [LARGE SCALE GENOMIC DNA]</scope>
    <source>
        <strain evidence="14">LMG 20980</strain>
    </source>
</reference>
<dbReference type="GO" id="GO:0009306">
    <property type="term" value="P:protein secretion"/>
    <property type="evidence" value="ECO:0007669"/>
    <property type="project" value="InterPro"/>
</dbReference>
<dbReference type="GO" id="GO:0005886">
    <property type="term" value="C:plasma membrane"/>
    <property type="evidence" value="ECO:0007669"/>
    <property type="project" value="UniProtKB-SubCell"/>
</dbReference>
<dbReference type="Pfam" id="PF03934">
    <property type="entry name" value="T2SSK"/>
    <property type="match status" value="1"/>
</dbReference>
<evidence type="ECO:0000313" key="14">
    <source>
        <dbReference type="EMBL" id="VVU50634.1"/>
    </source>
</evidence>
<reference evidence="13 16" key="2">
    <citation type="submission" date="2021-02" db="EMBL/GenBank/DDBJ databases">
        <title>Draft genome of the type strains Burkholderia anthina DSM16086.</title>
        <authorList>
            <person name="Hertel R."/>
            <person name="Meissner J."/>
            <person name="Poehlein A."/>
            <person name="Daniel R."/>
            <person name="Commichau F.M."/>
        </authorList>
    </citation>
    <scope>NUCLEOTIDE SEQUENCE [LARGE SCALE GENOMIC DNA]</scope>
    <source>
        <strain evidence="13 16">DSM 16086</strain>
    </source>
</reference>
<gene>
    <name evidence="13" type="primary">gspK</name>
    <name evidence="14" type="ORF">BAN20980_03352</name>
    <name evidence="13" type="ORF">JQK92_30525</name>
</gene>
<accession>A0A6P2GCA7</accession>
<evidence type="ECO:0000313" key="15">
    <source>
        <dbReference type="Proteomes" id="UP000494201"/>
    </source>
</evidence>
<organism evidence="14 15">
    <name type="scientific">Burkholderia anthina</name>
    <dbReference type="NCBI Taxonomy" id="179879"/>
    <lineage>
        <taxon>Bacteria</taxon>
        <taxon>Pseudomonadati</taxon>
        <taxon>Pseudomonadota</taxon>
        <taxon>Betaproteobacteria</taxon>
        <taxon>Burkholderiales</taxon>
        <taxon>Burkholderiaceae</taxon>
        <taxon>Burkholderia</taxon>
        <taxon>Burkholderia cepacia complex</taxon>
    </lineage>
</organism>
<keyword evidence="16" id="KW-1185">Reference proteome</keyword>
<feature type="domain" description="T2SS protein K first SAM-like" evidence="12">
    <location>
        <begin position="140"/>
        <end position="270"/>
    </location>
</feature>
<sequence length="377" mass="40405">MRTRPPRFRFAARAAARVPARGPRGRRERGAAIITALLVVALSAILVSGMLWRQQVQIRRIENQRVLAQAQWVARGALDWTRMILRSEGDTAPGITYLGGIWAVPIAKTKLSDFLGRIGAPNDGGGEDTYISGSIEDAQAKFNLRNLVSSPAPGVLQLNVTQLQAFQRLLATLGYDGALAKRIALQMRAGLMHSATRFQTPTLPGAGTAATAPVPGGDMAGNFTDDPGMSGGDRGPAPLMMTGVDSLLDVDGVTPEMVARLRPFVTVLPTTTPVNMNTAPAEVIAALVPGMSVSSAQALVSRRETVFFRNVGDVQLALRGAGAPNVTIDSSLVDVNSSYFIVHGRIQHDRAEVDRTSLVYRDPTTHSTRVVRIRDQL</sequence>
<evidence type="ECO:0000256" key="5">
    <source>
        <dbReference type="ARBA" id="ARBA00022519"/>
    </source>
</evidence>
<dbReference type="EMBL" id="JAFCIQ010000031">
    <property type="protein sequence ID" value="MBM2770750.1"/>
    <property type="molecule type" value="Genomic_DNA"/>
</dbReference>
<dbReference type="NCBIfam" id="NF037980">
    <property type="entry name" value="T2SS_GspK"/>
    <property type="match status" value="1"/>
</dbReference>
<evidence type="ECO:0000313" key="13">
    <source>
        <dbReference type="EMBL" id="MBM2770750.1"/>
    </source>
</evidence>
<comment type="similarity">
    <text evidence="2">Belongs to the GSP K family.</text>
</comment>
<dbReference type="Gene3D" id="3.30.1300.30">
    <property type="entry name" value="GSPII I/J protein-like"/>
    <property type="match status" value="1"/>
</dbReference>
<comment type="subcellular location">
    <subcellularLocation>
        <location evidence="1">Cell inner membrane</location>
    </subcellularLocation>
</comment>